<feature type="transmembrane region" description="Helical" evidence="8">
    <location>
        <begin position="230"/>
        <end position="248"/>
    </location>
</feature>
<dbReference type="GO" id="GO:0005886">
    <property type="term" value="C:plasma membrane"/>
    <property type="evidence" value="ECO:0007669"/>
    <property type="project" value="UniProtKB-SubCell"/>
</dbReference>
<feature type="transmembrane region" description="Helical" evidence="8">
    <location>
        <begin position="101"/>
        <end position="120"/>
    </location>
</feature>
<keyword evidence="6 8" id="KW-1133">Transmembrane helix</keyword>
<evidence type="ECO:0000256" key="1">
    <source>
        <dbReference type="ARBA" id="ARBA00004651"/>
    </source>
</evidence>
<evidence type="ECO:0000313" key="9">
    <source>
        <dbReference type="EMBL" id="ATX76900.1"/>
    </source>
</evidence>
<dbReference type="PANTHER" id="PTHR30269:SF0">
    <property type="entry name" value="MEMBRANE TRANSPORTER PROTEIN YFCA-RELATED"/>
    <property type="match status" value="1"/>
</dbReference>
<dbReference type="PANTHER" id="PTHR30269">
    <property type="entry name" value="TRANSMEMBRANE PROTEIN YFCA"/>
    <property type="match status" value="1"/>
</dbReference>
<dbReference type="AlphaFoldDB" id="A0A2K8KQ72"/>
<gene>
    <name evidence="9" type="ORF">REIFOR_01762</name>
</gene>
<evidence type="ECO:0000256" key="5">
    <source>
        <dbReference type="ARBA" id="ARBA00022692"/>
    </source>
</evidence>
<feature type="transmembrane region" description="Helical" evidence="8">
    <location>
        <begin position="79"/>
        <end position="95"/>
    </location>
</feature>
<evidence type="ECO:0000256" key="6">
    <source>
        <dbReference type="ARBA" id="ARBA00022989"/>
    </source>
</evidence>
<proteinExistence type="inferred from homology"/>
<evidence type="ECO:0000256" key="2">
    <source>
        <dbReference type="ARBA" id="ARBA00009142"/>
    </source>
</evidence>
<feature type="transmembrane region" description="Helical" evidence="8">
    <location>
        <begin position="187"/>
        <end position="210"/>
    </location>
</feature>
<dbReference type="Pfam" id="PF01925">
    <property type="entry name" value="TauE"/>
    <property type="match status" value="1"/>
</dbReference>
<keyword evidence="4 8" id="KW-1003">Cell membrane</keyword>
<feature type="transmembrane region" description="Helical" evidence="8">
    <location>
        <begin position="141"/>
        <end position="167"/>
    </location>
</feature>
<evidence type="ECO:0000313" key="10">
    <source>
        <dbReference type="Proteomes" id="UP000229757"/>
    </source>
</evidence>
<keyword evidence="5 8" id="KW-0812">Transmembrane</keyword>
<evidence type="ECO:0000256" key="8">
    <source>
        <dbReference type="RuleBase" id="RU363041"/>
    </source>
</evidence>
<reference evidence="9 10" key="1">
    <citation type="journal article" date="2017" name="Environ. Microbiol.">
        <title>Genomic and physiological analyses of 'Reinekea forsetii' reveal a versatile opportunistic lifestyle during spring algae blooms.</title>
        <authorList>
            <person name="Avci B."/>
            <person name="Hahnke R.L."/>
            <person name="Chafee M."/>
            <person name="Fischer T."/>
            <person name="Gruber-Vodicka H."/>
            <person name="Tegetmeyer H.E."/>
            <person name="Harder J."/>
            <person name="Fuchs B.M."/>
            <person name="Amann R.I."/>
            <person name="Teeling H."/>
        </authorList>
    </citation>
    <scope>NUCLEOTIDE SEQUENCE [LARGE SCALE GENOMIC DNA]</scope>
    <source>
        <strain evidence="9 10">Hel1_31_D35</strain>
    </source>
</reference>
<accession>A0A2K8KQ72</accession>
<evidence type="ECO:0000256" key="7">
    <source>
        <dbReference type="ARBA" id="ARBA00023136"/>
    </source>
</evidence>
<keyword evidence="7 8" id="KW-0472">Membrane</keyword>
<keyword evidence="10" id="KW-1185">Reference proteome</keyword>
<dbReference type="EMBL" id="CP011797">
    <property type="protein sequence ID" value="ATX76900.1"/>
    <property type="molecule type" value="Genomic_DNA"/>
</dbReference>
<evidence type="ECO:0000256" key="3">
    <source>
        <dbReference type="ARBA" id="ARBA00022448"/>
    </source>
</evidence>
<evidence type="ECO:0000256" key="4">
    <source>
        <dbReference type="ARBA" id="ARBA00022475"/>
    </source>
</evidence>
<feature type="transmembrane region" description="Helical" evidence="8">
    <location>
        <begin position="7"/>
        <end position="36"/>
    </location>
</feature>
<dbReference type="OrthoDB" id="554695at2"/>
<dbReference type="RefSeq" id="WP_100257207.1">
    <property type="nucleotide sequence ID" value="NZ_CP011797.1"/>
</dbReference>
<sequence length="251" mass="26838">MDFPIELLGILFIVALIAGWVDTLAGGGGLLVLPALLLCGIPPIQALATNKCQGFVGTLSATLTLYLKGRLKTAGLGRLMAYTALGALAGTWLIQRIDTSWLAWVMPLLLLLVAGYFFAVPNLGEQEGRARISDRLWGRTLVPLIGFYDGFFGPGTGSFFAASSVVLRGKTLIDSTVIAKPLNFTSNIVSLVLFAFGGQVIWSIGLVMMVGQALGATLGAHSIYWGGARLIRPMVILMCVAMSVRQLWVFF</sequence>
<name>A0A2K8KQ72_9GAMM</name>
<dbReference type="InterPro" id="IPR002781">
    <property type="entry name" value="TM_pro_TauE-like"/>
</dbReference>
<dbReference type="KEGG" id="rfo:REIFOR_01762"/>
<protein>
    <recommendedName>
        <fullName evidence="8">Probable membrane transporter protein</fullName>
    </recommendedName>
</protein>
<dbReference type="Proteomes" id="UP000229757">
    <property type="component" value="Chromosome"/>
</dbReference>
<keyword evidence="3" id="KW-0813">Transport</keyword>
<comment type="subcellular location">
    <subcellularLocation>
        <location evidence="1 8">Cell membrane</location>
        <topology evidence="1 8">Multi-pass membrane protein</topology>
    </subcellularLocation>
</comment>
<comment type="similarity">
    <text evidence="2 8">Belongs to the 4-toluene sulfonate uptake permease (TSUP) (TC 2.A.102) family.</text>
</comment>
<organism evidence="9 10">
    <name type="scientific">Reinekea forsetii</name>
    <dbReference type="NCBI Taxonomy" id="1336806"/>
    <lineage>
        <taxon>Bacteria</taxon>
        <taxon>Pseudomonadati</taxon>
        <taxon>Pseudomonadota</taxon>
        <taxon>Gammaproteobacteria</taxon>
        <taxon>Oceanospirillales</taxon>
        <taxon>Saccharospirillaceae</taxon>
        <taxon>Reinekea</taxon>
    </lineage>
</organism>
<dbReference type="InterPro" id="IPR052017">
    <property type="entry name" value="TSUP"/>
</dbReference>